<dbReference type="PANTHER" id="PTHR31623:SF17">
    <property type="entry name" value="F21J9.9"/>
    <property type="match status" value="1"/>
</dbReference>
<comment type="caution">
    <text evidence="4">The sequence shown here is derived from an EMBL/GenBank/DDBJ whole genome shotgun (WGS) entry which is preliminary data.</text>
</comment>
<evidence type="ECO:0000256" key="1">
    <source>
        <dbReference type="ARBA" id="ARBA00009861"/>
    </source>
</evidence>
<proteinExistence type="inferred from homology"/>
<reference evidence="4 5" key="1">
    <citation type="journal article" date="2018" name="Proc. Natl. Acad. Sci. U.S.A.">
        <title>Draft genome sequence of Camellia sinensis var. sinensis provides insights into the evolution of the tea genome and tea quality.</title>
        <authorList>
            <person name="Wei C."/>
            <person name="Yang H."/>
            <person name="Wang S."/>
            <person name="Zhao J."/>
            <person name="Liu C."/>
            <person name="Gao L."/>
            <person name="Xia E."/>
            <person name="Lu Y."/>
            <person name="Tai Y."/>
            <person name="She G."/>
            <person name="Sun J."/>
            <person name="Cao H."/>
            <person name="Tong W."/>
            <person name="Gao Q."/>
            <person name="Li Y."/>
            <person name="Deng W."/>
            <person name="Jiang X."/>
            <person name="Wang W."/>
            <person name="Chen Q."/>
            <person name="Zhang S."/>
            <person name="Li H."/>
            <person name="Wu J."/>
            <person name="Wang P."/>
            <person name="Li P."/>
            <person name="Shi C."/>
            <person name="Zheng F."/>
            <person name="Jian J."/>
            <person name="Huang B."/>
            <person name="Shan D."/>
            <person name="Shi M."/>
            <person name="Fang C."/>
            <person name="Yue Y."/>
            <person name="Li F."/>
            <person name="Li D."/>
            <person name="Wei S."/>
            <person name="Han B."/>
            <person name="Jiang C."/>
            <person name="Yin Y."/>
            <person name="Xia T."/>
            <person name="Zhang Z."/>
            <person name="Bennetzen J.L."/>
            <person name="Zhao S."/>
            <person name="Wan X."/>
        </authorList>
    </citation>
    <scope>NUCLEOTIDE SEQUENCE [LARGE SCALE GENOMIC DNA]</scope>
    <source>
        <strain evidence="5">cv. Shuchazao</strain>
        <tissue evidence="4">Leaf</tissue>
    </source>
</reference>
<dbReference type="AlphaFoldDB" id="A0A4S4D5G1"/>
<accession>A0A4S4D5G1</accession>
<evidence type="ECO:0000313" key="5">
    <source>
        <dbReference type="Proteomes" id="UP000306102"/>
    </source>
</evidence>
<keyword evidence="2" id="KW-0808">Transferase</keyword>
<gene>
    <name evidence="4" type="ORF">TEA_015677</name>
</gene>
<dbReference type="Proteomes" id="UP000306102">
    <property type="component" value="Unassembled WGS sequence"/>
</dbReference>
<protein>
    <submittedName>
        <fullName evidence="4">Uncharacterized protein</fullName>
    </submittedName>
</protein>
<dbReference type="InterPro" id="IPR023213">
    <property type="entry name" value="CAT-like_dom_sf"/>
</dbReference>
<evidence type="ECO:0000256" key="2">
    <source>
        <dbReference type="ARBA" id="ARBA00022679"/>
    </source>
</evidence>
<dbReference type="GO" id="GO:0016746">
    <property type="term" value="F:acyltransferase activity"/>
    <property type="evidence" value="ECO:0007669"/>
    <property type="project" value="UniProtKB-KW"/>
</dbReference>
<keyword evidence="3" id="KW-0012">Acyltransferase</keyword>
<sequence>MKVVVTSKQAIKPSNQTPHYLCQLKLSFLDQKQQPHYLPFVYFYASGLNKATSVRRSEKLKKSLSETLSWFYPLAGRVKDNLFVDCNDAGVPFLEVQVESSLDHVVGQSNCNSQLNNLFPYPDFDDAGDLLLAVQVNFFQCGGMAIAAMALLVPPPLKKDAIGEDCGSLVTQMRDGIRKVDSDFVRKLQEGGSGGMEGLNSKILEESGNKGGGGEAVFSLVFSSLARTDDGIEALIFSNDANMAKLEADKEFLSFVSTPPPPPANAKL</sequence>
<organism evidence="4 5">
    <name type="scientific">Camellia sinensis var. sinensis</name>
    <name type="common">China tea</name>
    <dbReference type="NCBI Taxonomy" id="542762"/>
    <lineage>
        <taxon>Eukaryota</taxon>
        <taxon>Viridiplantae</taxon>
        <taxon>Streptophyta</taxon>
        <taxon>Embryophyta</taxon>
        <taxon>Tracheophyta</taxon>
        <taxon>Spermatophyta</taxon>
        <taxon>Magnoliopsida</taxon>
        <taxon>eudicotyledons</taxon>
        <taxon>Gunneridae</taxon>
        <taxon>Pentapetalae</taxon>
        <taxon>asterids</taxon>
        <taxon>Ericales</taxon>
        <taxon>Theaceae</taxon>
        <taxon>Camellia</taxon>
    </lineage>
</organism>
<keyword evidence="5" id="KW-1185">Reference proteome</keyword>
<comment type="similarity">
    <text evidence="1">Belongs to the plant acyltransferase family.</text>
</comment>
<evidence type="ECO:0000313" key="4">
    <source>
        <dbReference type="EMBL" id="THF97612.1"/>
    </source>
</evidence>
<evidence type="ECO:0000256" key="3">
    <source>
        <dbReference type="ARBA" id="ARBA00023315"/>
    </source>
</evidence>
<dbReference type="PANTHER" id="PTHR31623">
    <property type="entry name" value="F21J9.9"/>
    <property type="match status" value="1"/>
</dbReference>
<dbReference type="Gene3D" id="3.30.559.10">
    <property type="entry name" value="Chloramphenicol acetyltransferase-like domain"/>
    <property type="match status" value="1"/>
</dbReference>
<dbReference type="EMBL" id="SDRB02012469">
    <property type="protein sequence ID" value="THF97612.1"/>
    <property type="molecule type" value="Genomic_DNA"/>
</dbReference>
<dbReference type="Pfam" id="PF02458">
    <property type="entry name" value="Transferase"/>
    <property type="match status" value="1"/>
</dbReference>
<name>A0A4S4D5G1_CAMSN</name>
<dbReference type="STRING" id="542762.A0A4S4D5G1"/>